<feature type="compositionally biased region" description="Acidic residues" evidence="11">
    <location>
        <begin position="212"/>
        <end position="252"/>
    </location>
</feature>
<feature type="compositionally biased region" description="Gly residues" evidence="11">
    <location>
        <begin position="883"/>
        <end position="895"/>
    </location>
</feature>
<dbReference type="InterPro" id="IPR000629">
    <property type="entry name" value="RNA-helicase_DEAD-box_CS"/>
</dbReference>
<evidence type="ECO:0000256" key="11">
    <source>
        <dbReference type="SAM" id="MobiDB-lite"/>
    </source>
</evidence>
<reference evidence="15" key="2">
    <citation type="journal article" date="2019" name="IMA Fungus">
        <title>Genome sequencing and comparison of five Tilletia species to identify candidate genes for the detection of regulated species infecting wheat.</title>
        <authorList>
            <person name="Nguyen H.D.T."/>
            <person name="Sultana T."/>
            <person name="Kesanakurti P."/>
            <person name="Hambleton S."/>
        </authorList>
    </citation>
    <scope>NUCLEOTIDE SEQUENCE</scope>
    <source>
        <strain evidence="15">DAOMC 238032</strain>
    </source>
</reference>
<feature type="domain" description="Helicase C-terminal" evidence="13">
    <location>
        <begin position="554"/>
        <end position="731"/>
    </location>
</feature>
<keyword evidence="3" id="KW-0690">Ribosome biogenesis</keyword>
<evidence type="ECO:0000256" key="3">
    <source>
        <dbReference type="ARBA" id="ARBA00022517"/>
    </source>
</evidence>
<feature type="compositionally biased region" description="Acidic residues" evidence="11">
    <location>
        <begin position="153"/>
        <end position="166"/>
    </location>
</feature>
<dbReference type="GO" id="GO:0010467">
    <property type="term" value="P:gene expression"/>
    <property type="evidence" value="ECO:0007669"/>
    <property type="project" value="UniProtKB-ARBA"/>
</dbReference>
<comment type="catalytic activity">
    <reaction evidence="10">
        <text>ATP + H2O = ADP + phosphate + H(+)</text>
        <dbReference type="Rhea" id="RHEA:13065"/>
        <dbReference type="ChEBI" id="CHEBI:15377"/>
        <dbReference type="ChEBI" id="CHEBI:15378"/>
        <dbReference type="ChEBI" id="CHEBI:30616"/>
        <dbReference type="ChEBI" id="CHEBI:43474"/>
        <dbReference type="ChEBI" id="CHEBI:456216"/>
        <dbReference type="EC" id="3.6.4.13"/>
    </reaction>
</comment>
<dbReference type="PANTHER" id="PTHR47959">
    <property type="entry name" value="ATP-DEPENDENT RNA HELICASE RHLE-RELATED"/>
    <property type="match status" value="1"/>
</dbReference>
<dbReference type="GO" id="GO:0003723">
    <property type="term" value="F:RNA binding"/>
    <property type="evidence" value="ECO:0007669"/>
    <property type="project" value="UniProtKB-KW"/>
</dbReference>
<feature type="compositionally biased region" description="Basic and acidic residues" evidence="11">
    <location>
        <begin position="834"/>
        <end position="843"/>
    </location>
</feature>
<feature type="compositionally biased region" description="Basic residues" evidence="11">
    <location>
        <begin position="56"/>
        <end position="65"/>
    </location>
</feature>
<evidence type="ECO:0000256" key="2">
    <source>
        <dbReference type="ARBA" id="ARBA00012552"/>
    </source>
</evidence>
<name>A0A177VI37_9BASI</name>
<dbReference type="Pfam" id="PF00271">
    <property type="entry name" value="Helicase_C"/>
    <property type="match status" value="1"/>
</dbReference>
<dbReference type="PROSITE" id="PS51192">
    <property type="entry name" value="HELICASE_ATP_BIND_1"/>
    <property type="match status" value="1"/>
</dbReference>
<proteinExistence type="predicted"/>
<reference evidence="15" key="1">
    <citation type="submission" date="2016-04" db="EMBL/GenBank/DDBJ databases">
        <authorList>
            <person name="Nguyen H.D."/>
            <person name="Kesanakurti P."/>
            <person name="Cullis J."/>
            <person name="Levesque C.A."/>
            <person name="Hambleton S."/>
        </authorList>
    </citation>
    <scope>NUCLEOTIDE SEQUENCE</scope>
    <source>
        <strain evidence="15">DAOMC 238032</strain>
    </source>
</reference>
<dbReference type="SMART" id="SM00490">
    <property type="entry name" value="HELICc"/>
    <property type="match status" value="1"/>
</dbReference>
<feature type="domain" description="Helicase ATP-binding" evidence="12">
    <location>
        <begin position="323"/>
        <end position="500"/>
    </location>
</feature>
<comment type="subcellular location">
    <subcellularLocation>
        <location evidence="1">Nucleus</location>
    </subcellularLocation>
</comment>
<evidence type="ECO:0000259" key="13">
    <source>
        <dbReference type="PROSITE" id="PS51194"/>
    </source>
</evidence>
<dbReference type="PROSITE" id="PS00039">
    <property type="entry name" value="DEAD_ATP_HELICASE"/>
    <property type="match status" value="1"/>
</dbReference>
<evidence type="ECO:0000256" key="4">
    <source>
        <dbReference type="ARBA" id="ARBA00022741"/>
    </source>
</evidence>
<dbReference type="PANTHER" id="PTHR47959:SF1">
    <property type="entry name" value="ATP-DEPENDENT RNA HELICASE DBPA"/>
    <property type="match status" value="1"/>
</dbReference>
<gene>
    <name evidence="15" type="ORF">A4X03_0g3924</name>
</gene>
<accession>A0A177VI37</accession>
<keyword evidence="5" id="KW-0378">Hydrolase</keyword>
<dbReference type="InterPro" id="IPR011545">
    <property type="entry name" value="DEAD/DEAH_box_helicase_dom"/>
</dbReference>
<dbReference type="SMART" id="SM00487">
    <property type="entry name" value="DEXDc"/>
    <property type="match status" value="1"/>
</dbReference>
<keyword evidence="4" id="KW-0547">Nucleotide-binding</keyword>
<feature type="compositionally biased region" description="Gly residues" evidence="11">
    <location>
        <begin position="904"/>
        <end position="925"/>
    </location>
</feature>
<dbReference type="EMBL" id="LWDD02000489">
    <property type="protein sequence ID" value="KAE8260053.1"/>
    <property type="molecule type" value="Genomic_DNA"/>
</dbReference>
<feature type="region of interest" description="Disordered" evidence="11">
    <location>
        <begin position="28"/>
        <end position="79"/>
    </location>
</feature>
<dbReference type="EC" id="3.6.4.13" evidence="2"/>
<dbReference type="SUPFAM" id="SSF52540">
    <property type="entry name" value="P-loop containing nucleoside triphosphate hydrolases"/>
    <property type="match status" value="1"/>
</dbReference>
<dbReference type="Proteomes" id="UP000077671">
    <property type="component" value="Unassembled WGS sequence"/>
</dbReference>
<dbReference type="InterPro" id="IPR050079">
    <property type="entry name" value="DEAD_box_RNA_helicase"/>
</dbReference>
<sequence>MSRTKAAAAAAAAAKAGAAAVDDFVMTLDSDDEDDSGQVAVEVENEKEKDDEQAGKKNKGKKNKKEKIIGTRTSNPTAATAKGAADLQLDATFNFDTIAGEHGLNAATSLNAIDINSWGPSTSSKPGAHVLDSIIERRRAKLGPLAIKRKGIDDDDEDELEDDNDELDIHDAQAKGTADDIALELSADEDDEDEDDELEFGAGARKRALEELQQDGEDDDDDFGEDDDDDDDDPAEDEVSSEDEDAESEEEDPAVKARKDAYFAKPEEINTKKGKGKGKASKEDGDIDDLFSSFTALNLSRAILRAISTLNFTKPTPIQARTLPIALAGKDLVAGAVTGSGKTAAFLIPTLERLAHRAKAGGQNAKTRVVVLTPTRELAIQCHNVGRALAQYTDIRFCLCVGGLSLKAQEAQLKLRPEIVIATPGRLIDHVRNTNSFSLDDVEILIMDEADRMLEEGFEAELSEIVKSCPKGRQTMLFSATMTDDVDELVRLSLRRPVRLFVDSQKATATNLVQEFVRVRGTVSTAHPSSTEDGEEAGAAKGKTITGEAMRPALLLTLCLRTFTKRTIIFVRSKKLAHQLTIVFGLLGLSAAELHGDLSQEARMASLEQFRRGGKDFLIATDLASRGLDIRGVETVINFDMPASWEMYIHRVGRTARAGRSGRAVTLVGEADRRLLKTALKHSTASNIKQRVLPADAVASVAAELERLKPEIEEVMQEEKEEKAFSIAEMEARKGENRLKFEAEIMSRPRRTWFTSEKEKEVAQTLSKAEHLAKVDAAKAKEKRKKEKFEKMTRTQKRARLARDEMEAEGLQKSTDAAVRSAKKALRPSELGDPDTRPMDKRMAAKKKTAKTVRKKTTSSVSAAIKGKKAGAFKHDLGERRAGGAGGGGGGGGGGQKRKSGPPSGSGSGSGGGKDFKGGKGGAKGGKPKGKR</sequence>
<evidence type="ECO:0000256" key="9">
    <source>
        <dbReference type="ARBA" id="ARBA00023242"/>
    </source>
</evidence>
<dbReference type="Pfam" id="PF00270">
    <property type="entry name" value="DEAD"/>
    <property type="match status" value="1"/>
</dbReference>
<dbReference type="Gene3D" id="3.40.50.300">
    <property type="entry name" value="P-loop containing nucleotide triphosphate hydrolases"/>
    <property type="match status" value="2"/>
</dbReference>
<dbReference type="InterPro" id="IPR027417">
    <property type="entry name" value="P-loop_NTPase"/>
</dbReference>
<evidence type="ECO:0000256" key="8">
    <source>
        <dbReference type="ARBA" id="ARBA00022884"/>
    </source>
</evidence>
<feature type="domain" description="DEAD-box RNA helicase Q" evidence="14">
    <location>
        <begin position="292"/>
        <end position="320"/>
    </location>
</feature>
<dbReference type="InterPro" id="IPR014001">
    <property type="entry name" value="Helicase_ATP-bd"/>
</dbReference>
<evidence type="ECO:0000256" key="10">
    <source>
        <dbReference type="ARBA" id="ARBA00047984"/>
    </source>
</evidence>
<feature type="compositionally biased region" description="Basic and acidic residues" evidence="11">
    <location>
        <begin position="44"/>
        <end position="55"/>
    </location>
</feature>
<protein>
    <recommendedName>
        <fullName evidence="2">RNA helicase</fullName>
        <ecNumber evidence="2">3.6.4.13</ecNumber>
    </recommendedName>
</protein>
<dbReference type="GO" id="GO:0016787">
    <property type="term" value="F:hydrolase activity"/>
    <property type="evidence" value="ECO:0007669"/>
    <property type="project" value="UniProtKB-KW"/>
</dbReference>
<feature type="region of interest" description="Disordered" evidence="11">
    <location>
        <begin position="777"/>
        <end position="932"/>
    </location>
</feature>
<evidence type="ECO:0000256" key="1">
    <source>
        <dbReference type="ARBA" id="ARBA00004123"/>
    </source>
</evidence>
<dbReference type="AlphaFoldDB" id="A0A177VI37"/>
<keyword evidence="9" id="KW-0539">Nucleus</keyword>
<evidence type="ECO:0000259" key="14">
    <source>
        <dbReference type="PROSITE" id="PS51195"/>
    </source>
</evidence>
<evidence type="ECO:0000256" key="5">
    <source>
        <dbReference type="ARBA" id="ARBA00022801"/>
    </source>
</evidence>
<dbReference type="CDD" id="cd18787">
    <property type="entry name" value="SF2_C_DEAD"/>
    <property type="match status" value="1"/>
</dbReference>
<dbReference type="GO" id="GO:0003724">
    <property type="term" value="F:RNA helicase activity"/>
    <property type="evidence" value="ECO:0007669"/>
    <property type="project" value="UniProtKB-EC"/>
</dbReference>
<dbReference type="CDD" id="cd17947">
    <property type="entry name" value="DEADc_DDX27"/>
    <property type="match status" value="1"/>
</dbReference>
<feature type="region of interest" description="Disordered" evidence="11">
    <location>
        <begin position="145"/>
        <end position="284"/>
    </location>
</feature>
<feature type="compositionally biased region" description="Basic residues" evidence="11">
    <location>
        <begin position="844"/>
        <end position="857"/>
    </location>
</feature>
<feature type="compositionally biased region" description="Basic and acidic residues" evidence="11">
    <location>
        <begin position="253"/>
        <end position="271"/>
    </location>
</feature>
<dbReference type="PROSITE" id="PS51195">
    <property type="entry name" value="Q_MOTIF"/>
    <property type="match status" value="1"/>
</dbReference>
<dbReference type="InterPro" id="IPR014014">
    <property type="entry name" value="RNA_helicase_DEAD_Q_motif"/>
</dbReference>
<feature type="compositionally biased region" description="Acidic residues" evidence="11">
    <location>
        <begin position="186"/>
        <end position="199"/>
    </location>
</feature>
<keyword evidence="6" id="KW-0347">Helicase</keyword>
<evidence type="ECO:0000256" key="6">
    <source>
        <dbReference type="ARBA" id="ARBA00022806"/>
    </source>
</evidence>
<keyword evidence="8" id="KW-0694">RNA-binding</keyword>
<dbReference type="PROSITE" id="PS51194">
    <property type="entry name" value="HELICASE_CTER"/>
    <property type="match status" value="1"/>
</dbReference>
<evidence type="ECO:0000313" key="16">
    <source>
        <dbReference type="Proteomes" id="UP000077671"/>
    </source>
</evidence>
<evidence type="ECO:0000256" key="7">
    <source>
        <dbReference type="ARBA" id="ARBA00022840"/>
    </source>
</evidence>
<comment type="caution">
    <text evidence="15">The sequence shown here is derived from an EMBL/GenBank/DDBJ whole genome shotgun (WGS) entry which is preliminary data.</text>
</comment>
<evidence type="ECO:0000259" key="12">
    <source>
        <dbReference type="PROSITE" id="PS51192"/>
    </source>
</evidence>
<dbReference type="GO" id="GO:0042254">
    <property type="term" value="P:ribosome biogenesis"/>
    <property type="evidence" value="ECO:0007669"/>
    <property type="project" value="UniProtKB-KW"/>
</dbReference>
<organism evidence="15 16">
    <name type="scientific">Tilletia caries</name>
    <name type="common">wheat bunt fungus</name>
    <dbReference type="NCBI Taxonomy" id="13290"/>
    <lineage>
        <taxon>Eukaryota</taxon>
        <taxon>Fungi</taxon>
        <taxon>Dikarya</taxon>
        <taxon>Basidiomycota</taxon>
        <taxon>Ustilaginomycotina</taxon>
        <taxon>Exobasidiomycetes</taxon>
        <taxon>Tilletiales</taxon>
        <taxon>Tilletiaceae</taxon>
        <taxon>Tilletia</taxon>
    </lineage>
</organism>
<keyword evidence="7" id="KW-0067">ATP-binding</keyword>
<dbReference type="GO" id="GO:0005634">
    <property type="term" value="C:nucleus"/>
    <property type="evidence" value="ECO:0007669"/>
    <property type="project" value="UniProtKB-SubCell"/>
</dbReference>
<dbReference type="InterPro" id="IPR001650">
    <property type="entry name" value="Helicase_C-like"/>
</dbReference>
<dbReference type="GO" id="GO:0005524">
    <property type="term" value="F:ATP binding"/>
    <property type="evidence" value="ECO:0007669"/>
    <property type="project" value="UniProtKB-KW"/>
</dbReference>
<feature type="compositionally biased region" description="Basic and acidic residues" evidence="11">
    <location>
        <begin position="873"/>
        <end position="882"/>
    </location>
</feature>
<dbReference type="GO" id="GO:0005829">
    <property type="term" value="C:cytosol"/>
    <property type="evidence" value="ECO:0007669"/>
    <property type="project" value="TreeGrafter"/>
</dbReference>
<evidence type="ECO:0000313" key="15">
    <source>
        <dbReference type="EMBL" id="KAE8260053.1"/>
    </source>
</evidence>